<evidence type="ECO:0000313" key="3">
    <source>
        <dbReference type="EMBL" id="KAJ7367445.1"/>
    </source>
</evidence>
<dbReference type="EMBL" id="MU827168">
    <property type="protein sequence ID" value="KAJ7367445.1"/>
    <property type="molecule type" value="Genomic_DNA"/>
</dbReference>
<sequence length="95" mass="10724">MLGGVQKNNNILIPPAAIRHKESNWAKFLKQDLKGAVCAPAHLFHRRSDPDEENQLKPGLKLELLHKDDPLSYWVASVVDGVWIEAEIASGRFRK</sequence>
<keyword evidence="4" id="KW-1185">Reference proteome</keyword>
<dbReference type="GO" id="GO:0003682">
    <property type="term" value="F:chromatin binding"/>
    <property type="evidence" value="ECO:0007669"/>
    <property type="project" value="TreeGrafter"/>
</dbReference>
<evidence type="ECO:0000313" key="4">
    <source>
        <dbReference type="Proteomes" id="UP001163046"/>
    </source>
</evidence>
<comment type="caution">
    <text evidence="3">The sequence shown here is derived from an EMBL/GenBank/DDBJ whole genome shotgun (WGS) entry which is preliminary data.</text>
</comment>
<dbReference type="InterPro" id="IPR004092">
    <property type="entry name" value="Mbt"/>
</dbReference>
<dbReference type="Proteomes" id="UP001163046">
    <property type="component" value="Unassembled WGS sequence"/>
</dbReference>
<feature type="repeat" description="MBT" evidence="2">
    <location>
        <begin position="23"/>
        <end position="95"/>
    </location>
</feature>
<evidence type="ECO:0000256" key="2">
    <source>
        <dbReference type="PROSITE-ProRule" id="PRU00459"/>
    </source>
</evidence>
<protein>
    <submittedName>
        <fullName evidence="3">Scm-like with four mbt domains</fullName>
    </submittedName>
</protein>
<gene>
    <name evidence="3" type="primary">SFMBT1_3</name>
    <name evidence="3" type="ORF">OS493_040322</name>
</gene>
<dbReference type="OrthoDB" id="5917609at2759"/>
<dbReference type="Gene3D" id="2.30.30.140">
    <property type="match status" value="2"/>
</dbReference>
<accession>A0A9W9YV15</accession>
<dbReference type="GO" id="GO:0042393">
    <property type="term" value="F:histone binding"/>
    <property type="evidence" value="ECO:0007669"/>
    <property type="project" value="TreeGrafter"/>
</dbReference>
<proteinExistence type="predicted"/>
<keyword evidence="1" id="KW-0677">Repeat</keyword>
<dbReference type="AlphaFoldDB" id="A0A9W9YV15"/>
<dbReference type="PANTHER" id="PTHR12247">
    <property type="entry name" value="POLYCOMB GROUP PROTEIN"/>
    <property type="match status" value="1"/>
</dbReference>
<dbReference type="InterPro" id="IPR050548">
    <property type="entry name" value="PcG_chromatin_remod_factors"/>
</dbReference>
<dbReference type="PANTHER" id="PTHR12247:SF129">
    <property type="entry name" value="SOP-2-RELATED PROTEIN 3"/>
    <property type="match status" value="1"/>
</dbReference>
<dbReference type="PROSITE" id="PS51079">
    <property type="entry name" value="MBT"/>
    <property type="match status" value="1"/>
</dbReference>
<organism evidence="3 4">
    <name type="scientific">Desmophyllum pertusum</name>
    <dbReference type="NCBI Taxonomy" id="174260"/>
    <lineage>
        <taxon>Eukaryota</taxon>
        <taxon>Metazoa</taxon>
        <taxon>Cnidaria</taxon>
        <taxon>Anthozoa</taxon>
        <taxon>Hexacorallia</taxon>
        <taxon>Scleractinia</taxon>
        <taxon>Caryophylliina</taxon>
        <taxon>Caryophylliidae</taxon>
        <taxon>Desmophyllum</taxon>
    </lineage>
</organism>
<dbReference type="GO" id="GO:0005634">
    <property type="term" value="C:nucleus"/>
    <property type="evidence" value="ECO:0007669"/>
    <property type="project" value="InterPro"/>
</dbReference>
<name>A0A9W9YV15_9CNID</name>
<dbReference type="SUPFAM" id="SSF63748">
    <property type="entry name" value="Tudor/PWWP/MBT"/>
    <property type="match status" value="1"/>
</dbReference>
<evidence type="ECO:0000256" key="1">
    <source>
        <dbReference type="ARBA" id="ARBA00022737"/>
    </source>
</evidence>
<dbReference type="GO" id="GO:0045892">
    <property type="term" value="P:negative regulation of DNA-templated transcription"/>
    <property type="evidence" value="ECO:0007669"/>
    <property type="project" value="TreeGrafter"/>
</dbReference>
<reference evidence="3" key="1">
    <citation type="submission" date="2023-01" db="EMBL/GenBank/DDBJ databases">
        <title>Genome assembly of the deep-sea coral Lophelia pertusa.</title>
        <authorList>
            <person name="Herrera S."/>
            <person name="Cordes E."/>
        </authorList>
    </citation>
    <scope>NUCLEOTIDE SEQUENCE</scope>
    <source>
        <strain evidence="3">USNM1676648</strain>
        <tissue evidence="3">Polyp</tissue>
    </source>
</reference>